<keyword evidence="5" id="KW-0406">Ion transport</keyword>
<dbReference type="EMBL" id="JBGCUO010000001">
    <property type="protein sequence ID" value="MEY1660767.1"/>
    <property type="molecule type" value="Genomic_DNA"/>
</dbReference>
<evidence type="ECO:0000256" key="5">
    <source>
        <dbReference type="ARBA" id="ARBA00022906"/>
    </source>
</evidence>
<dbReference type="InterPro" id="IPR050492">
    <property type="entry name" value="Bact_metal-bind_prot9"/>
</dbReference>
<organism evidence="7 8">
    <name type="scientific">Isoalcanivorax beigongshangi</name>
    <dbReference type="NCBI Taxonomy" id="3238810"/>
    <lineage>
        <taxon>Bacteria</taxon>
        <taxon>Pseudomonadati</taxon>
        <taxon>Pseudomonadota</taxon>
        <taxon>Gammaproteobacteria</taxon>
        <taxon>Oceanospirillales</taxon>
        <taxon>Alcanivoracaceae</taxon>
        <taxon>Isoalcanivorax</taxon>
    </lineage>
</organism>
<keyword evidence="4 6" id="KW-0732">Signal</keyword>
<sequence>MRLLLLVLGLLLTGPVAAESARPLVMASIEPLAMMLREVLGDSAEVRTLMLPNQSEHHSSFTPAQARLVREADLLVWLGAEAEPALAALVRRHGRHQLALSALEGVHWRGGDGHHHHHADQDHADDHGLGLDPHVWLWPDNMVRLAAGLSQHAALFPELELAPRQQQFAAQVERETSAARTLLAPLAAVPYLSQHNPWGYYAEAMGLRQPLVVSEQLEDALGAQRFARLSAEVREARVRCILAEPEARLALLQRLCPQCTVQPLDPVARTRTTIVYSDFLRETVTTFAQCLRQR</sequence>
<comment type="caution">
    <text evidence="7">The sequence shown here is derived from an EMBL/GenBank/DDBJ whole genome shotgun (WGS) entry which is preliminary data.</text>
</comment>
<dbReference type="Gene3D" id="3.40.50.1980">
    <property type="entry name" value="Nitrogenase molybdenum iron protein domain"/>
    <property type="match status" value="2"/>
</dbReference>
<gene>
    <name evidence="7" type="ORF">AB5I84_01230</name>
</gene>
<keyword evidence="3" id="KW-0813">Transport</keyword>
<keyword evidence="8" id="KW-1185">Reference proteome</keyword>
<feature type="chain" id="PRO_5047223091" description="High-affinity zinc uptake system protein ZnuA" evidence="6">
    <location>
        <begin position="19"/>
        <end position="294"/>
    </location>
</feature>
<evidence type="ECO:0000256" key="6">
    <source>
        <dbReference type="SAM" id="SignalP"/>
    </source>
</evidence>
<keyword evidence="5" id="KW-0864">Zinc transport</keyword>
<name>A0ABV4AD57_9GAMM</name>
<dbReference type="InterPro" id="IPR006127">
    <property type="entry name" value="ZnuA-like"/>
</dbReference>
<dbReference type="SUPFAM" id="SSF53807">
    <property type="entry name" value="Helical backbone' metal receptor"/>
    <property type="match status" value="1"/>
</dbReference>
<evidence type="ECO:0000256" key="1">
    <source>
        <dbReference type="ARBA" id="ARBA00011028"/>
    </source>
</evidence>
<dbReference type="PANTHER" id="PTHR42953:SF3">
    <property type="entry name" value="HIGH-AFFINITY ZINC UPTAKE SYSTEM PROTEIN ZNUA"/>
    <property type="match status" value="1"/>
</dbReference>
<evidence type="ECO:0000256" key="3">
    <source>
        <dbReference type="ARBA" id="ARBA00022448"/>
    </source>
</evidence>
<evidence type="ECO:0000256" key="4">
    <source>
        <dbReference type="ARBA" id="ARBA00022729"/>
    </source>
</evidence>
<proteinExistence type="inferred from homology"/>
<evidence type="ECO:0000313" key="7">
    <source>
        <dbReference type="EMBL" id="MEY1660767.1"/>
    </source>
</evidence>
<comment type="similarity">
    <text evidence="1">Belongs to the bacterial solute-binding protein 9 family.</text>
</comment>
<evidence type="ECO:0000313" key="8">
    <source>
        <dbReference type="Proteomes" id="UP001562065"/>
    </source>
</evidence>
<dbReference type="Proteomes" id="UP001562065">
    <property type="component" value="Unassembled WGS sequence"/>
</dbReference>
<dbReference type="Pfam" id="PF01297">
    <property type="entry name" value="ZnuA"/>
    <property type="match status" value="1"/>
</dbReference>
<accession>A0ABV4AD57</accession>
<reference evidence="7 8" key="1">
    <citation type="submission" date="2024-07" db="EMBL/GenBank/DDBJ databases">
        <authorList>
            <person name="Ren Q."/>
        </authorList>
    </citation>
    <scope>NUCLEOTIDE SEQUENCE [LARGE SCALE GENOMIC DNA]</scope>
    <source>
        <strain evidence="7 8">REN37</strain>
    </source>
</reference>
<evidence type="ECO:0000256" key="2">
    <source>
        <dbReference type="ARBA" id="ARBA00015915"/>
    </source>
</evidence>
<dbReference type="PANTHER" id="PTHR42953">
    <property type="entry name" value="HIGH-AFFINITY ZINC UPTAKE SYSTEM PROTEIN ZNUA-RELATED"/>
    <property type="match status" value="1"/>
</dbReference>
<keyword evidence="5" id="KW-0862">Zinc</keyword>
<feature type="signal peptide" evidence="6">
    <location>
        <begin position="1"/>
        <end position="18"/>
    </location>
</feature>
<protein>
    <recommendedName>
        <fullName evidence="2">High-affinity zinc uptake system protein ZnuA</fullName>
    </recommendedName>
</protein>
<dbReference type="RefSeq" id="WP_369454009.1">
    <property type="nucleotide sequence ID" value="NZ_JBGCUO010000001.1"/>
</dbReference>